<evidence type="ECO:0008006" key="5">
    <source>
        <dbReference type="Google" id="ProtNLM"/>
    </source>
</evidence>
<dbReference type="EMBL" id="SJPW01000002">
    <property type="protein sequence ID" value="TWU59332.1"/>
    <property type="molecule type" value="Genomic_DNA"/>
</dbReference>
<dbReference type="AlphaFoldDB" id="A0A5C6FF15"/>
<dbReference type="Pfam" id="PF07583">
    <property type="entry name" value="PSCyt2"/>
    <property type="match status" value="1"/>
</dbReference>
<evidence type="ECO:0000259" key="2">
    <source>
        <dbReference type="Pfam" id="PF07587"/>
    </source>
</evidence>
<feature type="domain" description="DUF1553" evidence="2">
    <location>
        <begin position="583"/>
        <end position="772"/>
    </location>
</feature>
<organism evidence="3 4">
    <name type="scientific">Rubripirellula tenax</name>
    <dbReference type="NCBI Taxonomy" id="2528015"/>
    <lineage>
        <taxon>Bacteria</taxon>
        <taxon>Pseudomonadati</taxon>
        <taxon>Planctomycetota</taxon>
        <taxon>Planctomycetia</taxon>
        <taxon>Pirellulales</taxon>
        <taxon>Pirellulaceae</taxon>
        <taxon>Rubripirellula</taxon>
    </lineage>
</organism>
<sequence length="936" mass="104368">MSIRPAALMMLACVAVAGWFGSYVGAEPIKPAAARIDTPTRSSDVAAPLSVRFAGDSSDETPDFQKHVVPLLGRLGCNGRACHGSFQGRGGFQLSLFGYDFKADHTALLDEATGRVDVDDIDESLILAKPLDADLHEGGKRFDEGSWQHHVLRRWVETGAIYANDEPQTLNRLEVIPSEVRFTGEQETLSVKAIAHWQDGSSEEVTELCRFSSNDDSIAAINDEGLLAAGQTGDTHIVVYYDNAVVPVPVMRAVGPTPLSPSKYDHPIDQLVAQKLDKLGIQPSGICTDEEFIRRSSLDITGILPSADTVREFLDDASPNKREVLIDELLDSPGYAAWWATRLSDWTGNSEEQLNNALPIRNVASQLWYEWLRKRLAENVPYDELIEGIVTANNRQPGEDYRQFCESMTKACAPGGESEFAGRDGMPLYWARRNFQKPEERAIGFAYSFLGVRIECAQCHKHPFDQWSKDDFEQFSKLFTPIRVNANQVAPDGKATREELMATITDGKKLDNGALRKAVYEAARSGEIVPFGELLVNTRGLSDRAEKARARAKKKGTKVPPLNIPSGKILGQGEPLLLDTDPRIALMDWLRSPENPYFAKAIVNRVWSNYFGIGIVDPSDDMNLANPPSNAPLLDELAKQFIANDFDLRWLNRTIATSQTYQRSSATNATNVRDQRNFSRHVPRRLPAEVVYDSVVLATGSDKQAEQLRSELDDMAIADGKPRQQNKQDFALEVFGQSIRESNCDCDRSDSPSLLQSIYLRNDSDMYRRLADKDGWVNQACKSLGVAGPAQKVDPKQALVLRRALEQQKQLIAHIKLFANQPNQKRVKFAAQLRGEHDRLTKKFKQYKLPIPPLDDLMADPDSWKPLDANDQVNGPSTLTVDQLVEEAYLRTLSRFPDSDETQISVDFIKESEIPSNGLQSLLWALVNTKEFIISH</sequence>
<feature type="domain" description="DUF1549" evidence="1">
    <location>
        <begin position="267"/>
        <end position="482"/>
    </location>
</feature>
<protein>
    <recommendedName>
        <fullName evidence="5">BIG2 domain-containing protein</fullName>
    </recommendedName>
</protein>
<dbReference type="PANTHER" id="PTHR35889:SF3">
    <property type="entry name" value="F-BOX DOMAIN-CONTAINING PROTEIN"/>
    <property type="match status" value="1"/>
</dbReference>
<dbReference type="RefSeq" id="WP_246114392.1">
    <property type="nucleotide sequence ID" value="NZ_SJPW01000002.1"/>
</dbReference>
<keyword evidence="4" id="KW-1185">Reference proteome</keyword>
<comment type="caution">
    <text evidence="3">The sequence shown here is derived from an EMBL/GenBank/DDBJ whole genome shotgun (WGS) entry which is preliminary data.</text>
</comment>
<dbReference type="InterPro" id="IPR022655">
    <property type="entry name" value="DUF1553"/>
</dbReference>
<accession>A0A5C6FF15</accession>
<dbReference type="Proteomes" id="UP000318288">
    <property type="component" value="Unassembled WGS sequence"/>
</dbReference>
<evidence type="ECO:0000259" key="1">
    <source>
        <dbReference type="Pfam" id="PF07583"/>
    </source>
</evidence>
<dbReference type="InterPro" id="IPR011444">
    <property type="entry name" value="DUF1549"/>
</dbReference>
<name>A0A5C6FF15_9BACT</name>
<evidence type="ECO:0000313" key="3">
    <source>
        <dbReference type="EMBL" id="TWU59332.1"/>
    </source>
</evidence>
<dbReference type="PANTHER" id="PTHR35889">
    <property type="entry name" value="CYCLOINULO-OLIGOSACCHARIDE FRUCTANOTRANSFERASE-RELATED"/>
    <property type="match status" value="1"/>
</dbReference>
<evidence type="ECO:0000313" key="4">
    <source>
        <dbReference type="Proteomes" id="UP000318288"/>
    </source>
</evidence>
<reference evidence="3 4" key="1">
    <citation type="submission" date="2019-02" db="EMBL/GenBank/DDBJ databases">
        <title>Deep-cultivation of Planctomycetes and their phenomic and genomic characterization uncovers novel biology.</title>
        <authorList>
            <person name="Wiegand S."/>
            <person name="Jogler M."/>
            <person name="Boedeker C."/>
            <person name="Pinto D."/>
            <person name="Vollmers J."/>
            <person name="Rivas-Marin E."/>
            <person name="Kohn T."/>
            <person name="Peeters S.H."/>
            <person name="Heuer A."/>
            <person name="Rast P."/>
            <person name="Oberbeckmann S."/>
            <person name="Bunk B."/>
            <person name="Jeske O."/>
            <person name="Meyerdierks A."/>
            <person name="Storesund J.E."/>
            <person name="Kallscheuer N."/>
            <person name="Luecker S."/>
            <person name="Lage O.M."/>
            <person name="Pohl T."/>
            <person name="Merkel B.J."/>
            <person name="Hornburger P."/>
            <person name="Mueller R.-W."/>
            <person name="Bruemmer F."/>
            <person name="Labrenz M."/>
            <person name="Spormann A.M."/>
            <person name="Op Den Camp H."/>
            <person name="Overmann J."/>
            <person name="Amann R."/>
            <person name="Jetten M.S.M."/>
            <person name="Mascher T."/>
            <person name="Medema M.H."/>
            <person name="Devos D.P."/>
            <person name="Kaster A.-K."/>
            <person name="Ovreas L."/>
            <person name="Rohde M."/>
            <person name="Galperin M.Y."/>
            <person name="Jogler C."/>
        </authorList>
    </citation>
    <scope>NUCLEOTIDE SEQUENCE [LARGE SCALE GENOMIC DNA]</scope>
    <source>
        <strain evidence="3 4">Poly51</strain>
    </source>
</reference>
<gene>
    <name evidence="3" type="ORF">Poly51_21200</name>
</gene>
<dbReference type="Gene3D" id="2.60.40.1080">
    <property type="match status" value="1"/>
</dbReference>
<proteinExistence type="predicted"/>
<dbReference type="Pfam" id="PF07587">
    <property type="entry name" value="PSD1"/>
    <property type="match status" value="1"/>
</dbReference>